<dbReference type="EMBL" id="FNSV01000001">
    <property type="protein sequence ID" value="SEB30045.1"/>
    <property type="molecule type" value="Genomic_DNA"/>
</dbReference>
<feature type="compositionally biased region" description="Low complexity" evidence="2">
    <location>
        <begin position="180"/>
        <end position="190"/>
    </location>
</feature>
<sequence length="334" mass="35050">MTTPTPQPGWHPDPEGKPQLRWWDGQQWTAATQPLPAHPGTVTPPPSGFDPRTNESSNPTFSARSYPDLARDASSTSVRNGFGVTALVLAIVGVVFGLVPLTGFIALILGLLSVLFGLLGFGRVRKRLATNKIMTLAGTGLGVVAVALGIWGMTIFFGAVDELDQKLDNLGDSASTVTGEAPAPDAEAAPGSRENPLHPGQALTLPGWDITIHSTTRDATDAVLAENQFNDPPVAGRQFVMADVSATYTGAETGTPWIDLNFRILGSSNNVFGSASADSCGVIPNALRDTGELYPRGTSRGNVCVSVPAEQLPGANWIVEASFSGDDEVFVSLE</sequence>
<name>A0A1H4I810_9NOCA</name>
<dbReference type="InterPro" id="IPR018929">
    <property type="entry name" value="DUF2510"/>
</dbReference>
<dbReference type="InterPro" id="IPR029050">
    <property type="entry name" value="Immunoprotect_excell_Ig-like"/>
</dbReference>
<proteinExistence type="predicted"/>
<organism evidence="5 6">
    <name type="scientific">Rhodococcus koreensis</name>
    <dbReference type="NCBI Taxonomy" id="99653"/>
    <lineage>
        <taxon>Bacteria</taxon>
        <taxon>Bacillati</taxon>
        <taxon>Actinomycetota</taxon>
        <taxon>Actinomycetes</taxon>
        <taxon>Mycobacteriales</taxon>
        <taxon>Nocardiaceae</taxon>
        <taxon>Rhodococcus</taxon>
    </lineage>
</organism>
<dbReference type="OrthoDB" id="2004788at2"/>
<gene>
    <name evidence="5" type="ORF">SAMN04490239_0183</name>
</gene>
<feature type="compositionally biased region" description="Pro residues" evidence="2">
    <location>
        <begin position="1"/>
        <end position="11"/>
    </location>
</feature>
<dbReference type="RefSeq" id="WP_072948823.1">
    <property type="nucleotide sequence ID" value="NZ_FNSV01000001.1"/>
</dbReference>
<evidence type="ECO:0000256" key="1">
    <source>
        <dbReference type="ARBA" id="ARBA00022729"/>
    </source>
</evidence>
<dbReference type="Gene3D" id="2.60.40.1240">
    <property type="match status" value="1"/>
</dbReference>
<dbReference type="Proteomes" id="UP000183561">
    <property type="component" value="Unassembled WGS sequence"/>
</dbReference>
<protein>
    <recommendedName>
        <fullName evidence="4">DUF2510 domain-containing protein</fullName>
    </recommendedName>
</protein>
<keyword evidence="3" id="KW-0812">Transmembrane</keyword>
<keyword evidence="6" id="KW-1185">Reference proteome</keyword>
<feature type="compositionally biased region" description="Polar residues" evidence="2">
    <location>
        <begin position="54"/>
        <end position="63"/>
    </location>
</feature>
<evidence type="ECO:0000313" key="5">
    <source>
        <dbReference type="EMBL" id="SEB30045.1"/>
    </source>
</evidence>
<feature type="region of interest" description="Disordered" evidence="2">
    <location>
        <begin position="1"/>
        <end position="20"/>
    </location>
</feature>
<keyword evidence="3" id="KW-0472">Membrane</keyword>
<dbReference type="AlphaFoldDB" id="A0A1H4I810"/>
<feature type="transmembrane region" description="Helical" evidence="3">
    <location>
        <begin position="104"/>
        <end position="121"/>
    </location>
</feature>
<feature type="domain" description="DUF2510" evidence="4">
    <location>
        <begin position="8"/>
        <end position="39"/>
    </location>
</feature>
<reference evidence="6" key="1">
    <citation type="submission" date="2016-10" db="EMBL/GenBank/DDBJ databases">
        <authorList>
            <person name="Varghese N."/>
            <person name="Submissions S."/>
        </authorList>
    </citation>
    <scope>NUCLEOTIDE SEQUENCE [LARGE SCALE GENOMIC DNA]</scope>
    <source>
        <strain evidence="6">DSM 44498</strain>
    </source>
</reference>
<evidence type="ECO:0000259" key="4">
    <source>
        <dbReference type="Pfam" id="PF10708"/>
    </source>
</evidence>
<evidence type="ECO:0000256" key="3">
    <source>
        <dbReference type="SAM" id="Phobius"/>
    </source>
</evidence>
<feature type="transmembrane region" description="Helical" evidence="3">
    <location>
        <begin position="81"/>
        <end position="98"/>
    </location>
</feature>
<accession>A0A1H4I810</accession>
<feature type="region of interest" description="Disordered" evidence="2">
    <location>
        <begin position="32"/>
        <end position="66"/>
    </location>
</feature>
<evidence type="ECO:0000313" key="6">
    <source>
        <dbReference type="Proteomes" id="UP000183561"/>
    </source>
</evidence>
<dbReference type="Pfam" id="PF10708">
    <property type="entry name" value="DUF2510"/>
    <property type="match status" value="1"/>
</dbReference>
<evidence type="ECO:0000256" key="2">
    <source>
        <dbReference type="SAM" id="MobiDB-lite"/>
    </source>
</evidence>
<feature type="region of interest" description="Disordered" evidence="2">
    <location>
        <begin position="174"/>
        <end position="200"/>
    </location>
</feature>
<feature type="transmembrane region" description="Helical" evidence="3">
    <location>
        <begin position="133"/>
        <end position="160"/>
    </location>
</feature>
<keyword evidence="3" id="KW-1133">Transmembrane helix</keyword>
<keyword evidence="1" id="KW-0732">Signal</keyword>